<dbReference type="SFLD" id="SFLDG01018">
    <property type="entry name" value="Squalene/Phytoene_Synthase_Lik"/>
    <property type="match status" value="1"/>
</dbReference>
<dbReference type="Proteomes" id="UP000061432">
    <property type="component" value="Chromosome"/>
</dbReference>
<protein>
    <submittedName>
        <fullName evidence="6">Phytoene synthase</fullName>
    </submittedName>
</protein>
<evidence type="ECO:0000313" key="7">
    <source>
        <dbReference type="Proteomes" id="UP000061432"/>
    </source>
</evidence>
<dbReference type="PANTHER" id="PTHR31480">
    <property type="entry name" value="BIFUNCTIONAL LYCOPENE CYCLASE/PHYTOENE SYNTHASE"/>
    <property type="match status" value="1"/>
</dbReference>
<sequence length="370" mass="38668">MLPSSPDAPLGGCTARPADHAACRAAIRAGSRSFYAASWLLPRAVRRDAYGLYAFCRLSDDAVDGAGAQADAVPRLRARLAAVYAGRPADAPADRALAEIVARHAIPQALPAALLEGLAWDAAGRRHPDLSSLVAYAARVAGSVGAMMTLVMGERSGEALARACDLGIAMQLTNVARDVGEDARAGRLYLPESWLRDAGIDPDAFLARPEQSPALAAVVARLLAAADLLYARADSGIAQLPAACRPAVRAAGLIYAEIGRDLARGGLDPVSRRARVPGARKAQLLARAALTGSLRRADRPVLPEAAFLVEAVTAMPRPASVPPVAVSPVVLPPLAGARPAWWNLAARVVRVLDLIEVLRERERFGGAAPS</sequence>
<dbReference type="SUPFAM" id="SSF48576">
    <property type="entry name" value="Terpenoid synthases"/>
    <property type="match status" value="1"/>
</dbReference>
<keyword evidence="4" id="KW-0125">Carotenoid biosynthesis</keyword>
<dbReference type="InterPro" id="IPR033904">
    <property type="entry name" value="Trans_IPPS_HH"/>
</dbReference>
<reference evidence="7" key="2">
    <citation type="submission" date="2015-01" db="EMBL/GenBank/DDBJ databases">
        <title>Complete genome sequence of Methylobacterium aquaticum strain 22A.</title>
        <authorList>
            <person name="Tani A."/>
            <person name="Ogura Y."/>
            <person name="Hayashi T."/>
        </authorList>
    </citation>
    <scope>NUCLEOTIDE SEQUENCE [LARGE SCALE GENOMIC DNA]</scope>
    <source>
        <strain evidence="7">MA-22A</strain>
    </source>
</reference>
<comment type="similarity">
    <text evidence="2">Belongs to the phytoene/squalene synthase family.</text>
</comment>
<accession>A0A0C6FFQ0</accession>
<dbReference type="FunFam" id="1.10.600.10:FF:000020">
    <property type="entry name" value="Phytoene synthase"/>
    <property type="match status" value="1"/>
</dbReference>
<dbReference type="InterPro" id="IPR044843">
    <property type="entry name" value="Trans_IPPS_bact-type"/>
</dbReference>
<evidence type="ECO:0000256" key="4">
    <source>
        <dbReference type="ARBA" id="ARBA00022746"/>
    </source>
</evidence>
<comment type="cofactor">
    <cofactor evidence="5">
        <name>ATP</name>
        <dbReference type="ChEBI" id="CHEBI:30616"/>
    </cofactor>
</comment>
<evidence type="ECO:0000256" key="5">
    <source>
        <dbReference type="ARBA" id="ARBA00053028"/>
    </source>
</evidence>
<dbReference type="Pfam" id="PF00494">
    <property type="entry name" value="SQS_PSY"/>
    <property type="match status" value="1"/>
</dbReference>
<dbReference type="AlphaFoldDB" id="A0A0C6FFQ0"/>
<dbReference type="InterPro" id="IPR008949">
    <property type="entry name" value="Isoprenoid_synthase_dom_sf"/>
</dbReference>
<dbReference type="PATRIC" id="fig|270351.10.peg.359"/>
<evidence type="ECO:0000256" key="2">
    <source>
        <dbReference type="ARBA" id="ARBA00006251"/>
    </source>
</evidence>
<organism evidence="6 7">
    <name type="scientific">Methylobacterium aquaticum</name>
    <dbReference type="NCBI Taxonomy" id="270351"/>
    <lineage>
        <taxon>Bacteria</taxon>
        <taxon>Pseudomonadati</taxon>
        <taxon>Pseudomonadota</taxon>
        <taxon>Alphaproteobacteria</taxon>
        <taxon>Hyphomicrobiales</taxon>
        <taxon>Methylobacteriaceae</taxon>
        <taxon>Methylobacterium</taxon>
    </lineage>
</organism>
<dbReference type="RefSeq" id="WP_060845465.1">
    <property type="nucleotide sequence ID" value="NZ_AP014704.1"/>
</dbReference>
<evidence type="ECO:0000256" key="3">
    <source>
        <dbReference type="ARBA" id="ARBA00022679"/>
    </source>
</evidence>
<dbReference type="KEGG" id="maqu:Maq22A_c01765"/>
<gene>
    <name evidence="6" type="primary">erg9</name>
    <name evidence="6" type="ORF">Maq22A_c01765</name>
</gene>
<dbReference type="InterPro" id="IPR002060">
    <property type="entry name" value="Squ/phyt_synthse"/>
</dbReference>
<name>A0A0C6FFQ0_9HYPH</name>
<dbReference type="GO" id="GO:0051996">
    <property type="term" value="F:squalene synthase [NAD(P)H] activity"/>
    <property type="evidence" value="ECO:0007669"/>
    <property type="project" value="InterPro"/>
</dbReference>
<dbReference type="EMBL" id="AP014704">
    <property type="protein sequence ID" value="BAQ43849.1"/>
    <property type="molecule type" value="Genomic_DNA"/>
</dbReference>
<dbReference type="STRING" id="270351.Maq22A_c01765"/>
<reference evidence="6 7" key="1">
    <citation type="journal article" date="2015" name="Genome Announc.">
        <title>Complete Genome Sequence of Methylobacterium aquaticum Strain 22A, Isolated from Racomitrium japonicum Moss.</title>
        <authorList>
            <person name="Tani A."/>
            <person name="Ogura Y."/>
            <person name="Hayashi T."/>
            <person name="Kimbara K."/>
        </authorList>
    </citation>
    <scope>NUCLEOTIDE SEQUENCE [LARGE SCALE GENOMIC DNA]</scope>
    <source>
        <strain evidence="6 7">MA-22A</strain>
    </source>
</reference>
<proteinExistence type="inferred from homology"/>
<dbReference type="Gene3D" id="1.10.600.10">
    <property type="entry name" value="Farnesyl Diphosphate Synthase"/>
    <property type="match status" value="1"/>
</dbReference>
<keyword evidence="3" id="KW-0808">Transferase</keyword>
<dbReference type="CDD" id="cd00683">
    <property type="entry name" value="Trans_IPPS_HH"/>
    <property type="match status" value="1"/>
</dbReference>
<dbReference type="SFLD" id="SFLDS00005">
    <property type="entry name" value="Isoprenoid_Synthase_Type_I"/>
    <property type="match status" value="1"/>
</dbReference>
<evidence type="ECO:0000313" key="6">
    <source>
        <dbReference type="EMBL" id="BAQ43849.1"/>
    </source>
</evidence>
<dbReference type="GO" id="GO:0016117">
    <property type="term" value="P:carotenoid biosynthetic process"/>
    <property type="evidence" value="ECO:0007669"/>
    <property type="project" value="UniProtKB-KW"/>
</dbReference>
<dbReference type="GO" id="GO:0004311">
    <property type="term" value="F:geranylgeranyl diphosphate synthase activity"/>
    <property type="evidence" value="ECO:0007669"/>
    <property type="project" value="InterPro"/>
</dbReference>
<evidence type="ECO:0000256" key="1">
    <source>
        <dbReference type="ARBA" id="ARBA00004684"/>
    </source>
</evidence>
<comment type="pathway">
    <text evidence="1">Carotenoid biosynthesis; phytoene biosynthesis.</text>
</comment>
<dbReference type="SFLD" id="SFLDG01212">
    <property type="entry name" value="Phytoene_synthase_like"/>
    <property type="match status" value="1"/>
</dbReference>
<dbReference type="OrthoDB" id="9807580at2"/>